<gene>
    <name evidence="11" type="primary">flgK</name>
    <name evidence="11" type="ORF">ACFOPI_23035</name>
</gene>
<dbReference type="Pfam" id="PF21158">
    <property type="entry name" value="flgK_1st_1"/>
    <property type="match status" value="1"/>
</dbReference>
<protein>
    <recommendedName>
        <fullName evidence="4">Flagellar hook-associated protein 1</fullName>
    </recommendedName>
</protein>
<dbReference type="NCBIfam" id="TIGR02492">
    <property type="entry name" value="flgK_ends"/>
    <property type="match status" value="1"/>
</dbReference>
<dbReference type="InterPro" id="IPR053927">
    <property type="entry name" value="FlgK_helical"/>
</dbReference>
<dbReference type="SUPFAM" id="SSF64518">
    <property type="entry name" value="Phase 1 flagellin"/>
    <property type="match status" value="2"/>
</dbReference>
<feature type="domain" description="Flagellar hook-associated protein FlgK helical" evidence="10">
    <location>
        <begin position="92"/>
        <end position="324"/>
    </location>
</feature>
<reference evidence="12" key="1">
    <citation type="journal article" date="2019" name="Int. J. Syst. Evol. Microbiol.">
        <title>The Global Catalogue of Microorganisms (GCM) 10K type strain sequencing project: providing services to taxonomists for standard genome sequencing and annotation.</title>
        <authorList>
            <consortium name="The Broad Institute Genomics Platform"/>
            <consortium name="The Broad Institute Genome Sequencing Center for Infectious Disease"/>
            <person name="Wu L."/>
            <person name="Ma J."/>
        </authorList>
    </citation>
    <scope>NUCLEOTIDE SEQUENCE [LARGE SCALE GENOMIC DNA]</scope>
    <source>
        <strain evidence="12">KCTC 42501</strain>
    </source>
</reference>
<comment type="caution">
    <text evidence="11">The sequence shown here is derived from an EMBL/GenBank/DDBJ whole genome shotgun (WGS) entry which is preliminary data.</text>
</comment>
<dbReference type="EMBL" id="JBHRXX010000010">
    <property type="protein sequence ID" value="MFC3686486.1"/>
    <property type="molecule type" value="Genomic_DNA"/>
</dbReference>
<comment type="subcellular location">
    <subcellularLocation>
        <location evidence="1">Bacterial flagellum</location>
    </subcellularLocation>
    <subcellularLocation>
        <location evidence="2">Secreted</location>
    </subcellularLocation>
</comment>
<evidence type="ECO:0000256" key="1">
    <source>
        <dbReference type="ARBA" id="ARBA00004365"/>
    </source>
</evidence>
<evidence type="ECO:0000256" key="5">
    <source>
        <dbReference type="ARBA" id="ARBA00022525"/>
    </source>
</evidence>
<dbReference type="PANTHER" id="PTHR30033:SF1">
    <property type="entry name" value="FLAGELLAR HOOK-ASSOCIATED PROTEIN 1"/>
    <property type="match status" value="1"/>
</dbReference>
<dbReference type="Proteomes" id="UP001595729">
    <property type="component" value="Unassembled WGS sequence"/>
</dbReference>
<evidence type="ECO:0000313" key="11">
    <source>
        <dbReference type="EMBL" id="MFC3686486.1"/>
    </source>
</evidence>
<evidence type="ECO:0000259" key="10">
    <source>
        <dbReference type="Pfam" id="PF22638"/>
    </source>
</evidence>
<evidence type="ECO:0000259" key="9">
    <source>
        <dbReference type="Pfam" id="PF21158"/>
    </source>
</evidence>
<evidence type="ECO:0000256" key="3">
    <source>
        <dbReference type="ARBA" id="ARBA00009677"/>
    </source>
</evidence>
<feature type="domain" description="Flagellar basal body rod protein N-terminal" evidence="7">
    <location>
        <begin position="5"/>
        <end position="34"/>
    </location>
</feature>
<dbReference type="Pfam" id="PF00460">
    <property type="entry name" value="Flg_bb_rod"/>
    <property type="match status" value="1"/>
</dbReference>
<keyword evidence="11" id="KW-0966">Cell projection</keyword>
<dbReference type="InterPro" id="IPR001444">
    <property type="entry name" value="Flag_bb_rod_N"/>
</dbReference>
<evidence type="ECO:0000256" key="2">
    <source>
        <dbReference type="ARBA" id="ARBA00004613"/>
    </source>
</evidence>
<evidence type="ECO:0000256" key="4">
    <source>
        <dbReference type="ARBA" id="ARBA00016244"/>
    </source>
</evidence>
<name>A0ABV7W9P4_9BURK</name>
<keyword evidence="11" id="KW-0969">Cilium</keyword>
<keyword evidence="5" id="KW-0964">Secreted</keyword>
<keyword evidence="6" id="KW-0975">Bacterial flagellum</keyword>
<dbReference type="InterPro" id="IPR049119">
    <property type="entry name" value="FlgK_D2-like"/>
</dbReference>
<dbReference type="InterPro" id="IPR010930">
    <property type="entry name" value="Flg_bb/hook_C_dom"/>
</dbReference>
<accession>A0ABV7W9P4</accession>
<feature type="domain" description="Flagellar basal-body/hook protein C-terminal" evidence="8">
    <location>
        <begin position="596"/>
        <end position="633"/>
    </location>
</feature>
<evidence type="ECO:0000259" key="8">
    <source>
        <dbReference type="Pfam" id="PF06429"/>
    </source>
</evidence>
<dbReference type="Pfam" id="PF22638">
    <property type="entry name" value="FlgK_D1"/>
    <property type="match status" value="1"/>
</dbReference>
<dbReference type="InterPro" id="IPR002371">
    <property type="entry name" value="FlgK"/>
</dbReference>
<evidence type="ECO:0000256" key="6">
    <source>
        <dbReference type="ARBA" id="ARBA00023143"/>
    </source>
</evidence>
<feature type="domain" description="Flagellar hook-associated protein 1 D2-like" evidence="9">
    <location>
        <begin position="337"/>
        <end position="410"/>
    </location>
</feature>
<dbReference type="PRINTS" id="PR01005">
    <property type="entry name" value="FLGHOOKAP1"/>
</dbReference>
<dbReference type="RefSeq" id="WP_382179400.1">
    <property type="nucleotide sequence ID" value="NZ_JBHRXX010000010.1"/>
</dbReference>
<dbReference type="PANTHER" id="PTHR30033">
    <property type="entry name" value="FLAGELLAR HOOK-ASSOCIATED PROTEIN 1"/>
    <property type="match status" value="1"/>
</dbReference>
<keyword evidence="11" id="KW-0282">Flagellum</keyword>
<sequence>MSSALNIGSQALTANLSALQVIGHNIANVNTAGYSRQTVEMRSAGYQAMGGFFLGKGVELGTVARMHDAYLTREAQLSSSVASADSERLARLAQLENIFPTGESGLGAAMNDLLNAWSDVASSPTNMAARSVVIGRGEEIASRLRDTAGQLDILNTSARQQVGDTVNNINRLAEDIAKINQKIMENQGSAGEPNDLLDQRDQLIGELSKLVQVSTVNADDGRINVFVAGSQPLVLGSGAARLAVVPDSTDGAQQRIQFQQGGSSMELAGSALGGELGGVMQFIDEDLKDVTNQIGRMALALATTVNTQHALGVNLQGGTGEPFFVPPADVAGLPVPTNTGNAAMHAEVSDPTALQPSDYQVNFTATGVDIVRLSDGQISSFAGLPAELDGLSFQIDSGAAATGDGFLVRPFAAVARNMQMAVSAADRLAAASPVMVAPGSGNTSGMGIVSLYPVEPSANLTDPVTLTFLADGSFTATGLGPGNPPPDNVGPPASYNYTPGQPIVLNGWSLTLRGNPSAGDSFAITAAPSTNYGQNGGNAGGMLALRDLATFDGVSLANGYSSVLSDIGTRVQGAQFAASYSGQVAASNEAARAAVSGVNLDEEAARLLQYQQAYQAAAKYMQIAQGTFDTLIQTMR</sequence>
<evidence type="ECO:0000313" key="12">
    <source>
        <dbReference type="Proteomes" id="UP001595729"/>
    </source>
</evidence>
<evidence type="ECO:0000259" key="7">
    <source>
        <dbReference type="Pfam" id="PF00460"/>
    </source>
</evidence>
<dbReference type="Pfam" id="PF06429">
    <property type="entry name" value="Flg_bbr_C"/>
    <property type="match status" value="1"/>
</dbReference>
<proteinExistence type="inferred from homology"/>
<comment type="similarity">
    <text evidence="3">Belongs to the flagella basal body rod proteins family.</text>
</comment>
<organism evidence="11 12">
    <name type="scientific">Hydrogenophaga luteola</name>
    <dbReference type="NCBI Taxonomy" id="1591122"/>
    <lineage>
        <taxon>Bacteria</taxon>
        <taxon>Pseudomonadati</taxon>
        <taxon>Pseudomonadota</taxon>
        <taxon>Betaproteobacteria</taxon>
        <taxon>Burkholderiales</taxon>
        <taxon>Comamonadaceae</taxon>
        <taxon>Hydrogenophaga</taxon>
    </lineage>
</organism>
<keyword evidence="12" id="KW-1185">Reference proteome</keyword>